<protein>
    <submittedName>
        <fullName evidence="2">Flp pilus assembly protein TadB</fullName>
    </submittedName>
</protein>
<organism evidence="2 3">
    <name type="scientific">Brachybacterium sacelli</name>
    <dbReference type="NCBI Taxonomy" id="173364"/>
    <lineage>
        <taxon>Bacteria</taxon>
        <taxon>Bacillati</taxon>
        <taxon>Actinomycetota</taxon>
        <taxon>Actinomycetes</taxon>
        <taxon>Micrococcales</taxon>
        <taxon>Dermabacteraceae</taxon>
        <taxon>Brachybacterium</taxon>
    </lineage>
</organism>
<accession>A0ABS4WWV2</accession>
<evidence type="ECO:0000313" key="3">
    <source>
        <dbReference type="Proteomes" id="UP001519290"/>
    </source>
</evidence>
<feature type="transmembrane region" description="Helical" evidence="1">
    <location>
        <begin position="274"/>
        <end position="294"/>
    </location>
</feature>
<dbReference type="PANTHER" id="PTHR35007:SF1">
    <property type="entry name" value="PILUS ASSEMBLY PROTEIN"/>
    <property type="match status" value="1"/>
</dbReference>
<dbReference type="PANTHER" id="PTHR35007">
    <property type="entry name" value="INTEGRAL MEMBRANE PROTEIN-RELATED"/>
    <property type="match status" value="1"/>
</dbReference>
<evidence type="ECO:0000256" key="1">
    <source>
        <dbReference type="SAM" id="Phobius"/>
    </source>
</evidence>
<keyword evidence="1" id="KW-0472">Membrane</keyword>
<keyword evidence="3" id="KW-1185">Reference proteome</keyword>
<feature type="transmembrane region" description="Helical" evidence="1">
    <location>
        <begin position="6"/>
        <end position="24"/>
    </location>
</feature>
<comment type="caution">
    <text evidence="2">The sequence shown here is derived from an EMBL/GenBank/DDBJ whole genome shotgun (WGS) entry which is preliminary data.</text>
</comment>
<feature type="transmembrane region" description="Helical" evidence="1">
    <location>
        <begin position="95"/>
        <end position="114"/>
    </location>
</feature>
<sequence>MVPVILLLGGGIGVGVLLILRALVPAPPALPAALERLGSSTPSAQEATPPPRGLEERLGAWAERATSQLPLVVTPERDLALIDWSVRKFYGQKGIAALAGLLFPALMTVIAYIAGLTFPIPMTVGVMLVLAVAFFFLPDLEVRQRAAKRRNHYRRIIAAYVDFVALARIGGASATQAMKDAAVIGDNELFVRIRQMIERSRLRGTSAWNDLRELGDELDVNELHEIADIVRLSGEEGASIWENLRSHAHSMRNAQLRSEQGSANARSETMSLPLAVLAFAFIGLLITPSLLTLVSS</sequence>
<evidence type="ECO:0000313" key="2">
    <source>
        <dbReference type="EMBL" id="MBP2380672.1"/>
    </source>
</evidence>
<reference evidence="2 3" key="1">
    <citation type="submission" date="2021-03" db="EMBL/GenBank/DDBJ databases">
        <title>Sequencing the genomes of 1000 actinobacteria strains.</title>
        <authorList>
            <person name="Klenk H.-P."/>
        </authorList>
    </citation>
    <scope>NUCLEOTIDE SEQUENCE [LARGE SCALE GENOMIC DNA]</scope>
    <source>
        <strain evidence="2 3">DSM 14566</strain>
    </source>
</reference>
<dbReference type="Proteomes" id="UP001519290">
    <property type="component" value="Unassembled WGS sequence"/>
</dbReference>
<gene>
    <name evidence="2" type="ORF">JOF43_000629</name>
</gene>
<proteinExistence type="predicted"/>
<dbReference type="RefSeq" id="WP_209898953.1">
    <property type="nucleotide sequence ID" value="NZ_BAAAJW010000014.1"/>
</dbReference>
<feature type="transmembrane region" description="Helical" evidence="1">
    <location>
        <begin position="120"/>
        <end position="140"/>
    </location>
</feature>
<keyword evidence="1" id="KW-0812">Transmembrane</keyword>
<dbReference type="EMBL" id="JAGIOD010000001">
    <property type="protein sequence ID" value="MBP2380672.1"/>
    <property type="molecule type" value="Genomic_DNA"/>
</dbReference>
<keyword evidence="1" id="KW-1133">Transmembrane helix</keyword>
<name>A0ABS4WWV2_9MICO</name>